<evidence type="ECO:0000256" key="7">
    <source>
        <dbReference type="ARBA" id="ARBA00026165"/>
    </source>
</evidence>
<comment type="function">
    <text evidence="5">Assembly factor required for Rieske Fe-S protein UQCRFS1 incorporation into the cytochrome b-c1 (CIII) complex. Functions as a chaperone, binding to this subunit within the mitochondrial matrix and stabilizing it prior to its translocation and insertion into the late CIII dimeric intermediate within the mitochondrial inner membrane.</text>
</comment>
<evidence type="ECO:0000313" key="11">
    <source>
        <dbReference type="Proteomes" id="UP000492820"/>
    </source>
</evidence>
<comment type="subunit">
    <text evidence="6">Interacts with UQCRFS1.</text>
</comment>
<evidence type="ECO:0000256" key="2">
    <source>
        <dbReference type="ARBA" id="ARBA00009508"/>
    </source>
</evidence>
<evidence type="ECO:0000313" key="10">
    <source>
        <dbReference type="EMBL" id="CDS17861.1"/>
    </source>
</evidence>
<evidence type="ECO:0000256" key="1">
    <source>
        <dbReference type="ARBA" id="ARBA00004305"/>
    </source>
</evidence>
<reference evidence="12" key="3">
    <citation type="submission" date="2020-10" db="UniProtKB">
        <authorList>
            <consortium name="WormBaseParasite"/>
        </authorList>
    </citation>
    <scope>IDENTIFICATION</scope>
</reference>
<evidence type="ECO:0000313" key="12">
    <source>
        <dbReference type="WBParaSite" id="EgrG_001064000"/>
    </source>
</evidence>
<dbReference type="InterPro" id="IPR008011">
    <property type="entry name" value="Complex1_LYR_dom"/>
</dbReference>
<dbReference type="GO" id="GO:0034551">
    <property type="term" value="P:mitochondrial respiratory chain complex III assembly"/>
    <property type="evidence" value="ECO:0007669"/>
    <property type="project" value="InterPro"/>
</dbReference>
<comment type="similarity">
    <text evidence="2">Belongs to the complex I LYR family.</text>
</comment>
<name>A0A068WHF5_ECHGR</name>
<keyword evidence="4" id="KW-0143">Chaperone</keyword>
<feature type="domain" description="Complex 1 LYR protein" evidence="9">
    <location>
        <begin position="7"/>
        <end position="60"/>
    </location>
</feature>
<evidence type="ECO:0000256" key="5">
    <source>
        <dbReference type="ARBA" id="ARBA00025430"/>
    </source>
</evidence>
<dbReference type="GO" id="GO:0005759">
    <property type="term" value="C:mitochondrial matrix"/>
    <property type="evidence" value="ECO:0007669"/>
    <property type="project" value="UniProtKB-SubCell"/>
</dbReference>
<accession>A0A068WHF5</accession>
<dbReference type="AlphaFoldDB" id="A0A068WHF5"/>
<dbReference type="CDD" id="cd20267">
    <property type="entry name" value="Complex1_LYR_LYRM7"/>
    <property type="match status" value="1"/>
</dbReference>
<dbReference type="PANTHER" id="PTHR46749">
    <property type="entry name" value="COMPLEX III ASSEMBLY FACTOR LYRM7"/>
    <property type="match status" value="1"/>
</dbReference>
<organism evidence="10">
    <name type="scientific">Echinococcus granulosus</name>
    <name type="common">Hydatid tapeworm</name>
    <dbReference type="NCBI Taxonomy" id="6210"/>
    <lineage>
        <taxon>Eukaryota</taxon>
        <taxon>Metazoa</taxon>
        <taxon>Spiralia</taxon>
        <taxon>Lophotrochozoa</taxon>
        <taxon>Platyhelminthes</taxon>
        <taxon>Cestoda</taxon>
        <taxon>Eucestoda</taxon>
        <taxon>Cyclophyllidea</taxon>
        <taxon>Taeniidae</taxon>
        <taxon>Echinococcus</taxon>
        <taxon>Echinococcus granulosus group</taxon>
    </lineage>
</organism>
<proteinExistence type="inferred from homology"/>
<dbReference type="Pfam" id="PF05347">
    <property type="entry name" value="Complex1_LYR"/>
    <property type="match status" value="1"/>
</dbReference>
<evidence type="ECO:0000256" key="8">
    <source>
        <dbReference type="ARBA" id="ARBA00031830"/>
    </source>
</evidence>
<dbReference type="Proteomes" id="UP000492820">
    <property type="component" value="Unassembled WGS sequence"/>
</dbReference>
<dbReference type="OrthoDB" id="19923at2759"/>
<reference evidence="10" key="2">
    <citation type="submission" date="2014-06" db="EMBL/GenBank/DDBJ databases">
        <authorList>
            <person name="Aslett M."/>
        </authorList>
    </citation>
    <scope>NUCLEOTIDE SEQUENCE</scope>
</reference>
<sequence>MTARSKTLRLFRKLHKTRLVVFKDDDLALAQTRAKINEEFRENANVTDLAKLDELWNFGEDINRLLRKTVIQCEYDEQTGRYKANMRKEIVLDDETDRKK</sequence>
<comment type="subcellular location">
    <subcellularLocation>
        <location evidence="1">Mitochondrion matrix</location>
    </subcellularLocation>
</comment>
<protein>
    <recommendedName>
        <fullName evidence="7">Complex III assembly factor LYRM7</fullName>
    </recommendedName>
    <alternativeName>
        <fullName evidence="8">LYR motif-containing protein 7</fullName>
    </alternativeName>
</protein>
<evidence type="ECO:0000259" key="9">
    <source>
        <dbReference type="Pfam" id="PF05347"/>
    </source>
</evidence>
<dbReference type="GO" id="GO:0044183">
    <property type="term" value="F:protein folding chaperone"/>
    <property type="evidence" value="ECO:0007669"/>
    <property type="project" value="TreeGrafter"/>
</dbReference>
<keyword evidence="3" id="KW-0496">Mitochondrion</keyword>
<reference evidence="10 11" key="1">
    <citation type="journal article" date="2013" name="Nature">
        <title>The genomes of four tapeworm species reveal adaptations to parasitism.</title>
        <authorList>
            <person name="Tsai I.J."/>
            <person name="Zarowiecki M."/>
            <person name="Holroyd N."/>
            <person name="Garciarrubio A."/>
            <person name="Sanchez-Flores A."/>
            <person name="Brooks K.L."/>
            <person name="Tracey A."/>
            <person name="Bobes R.J."/>
            <person name="Fragoso G."/>
            <person name="Sciutto E."/>
            <person name="Aslett M."/>
            <person name="Beasley H."/>
            <person name="Bennett H.M."/>
            <person name="Cai J."/>
            <person name="Camicia F."/>
            <person name="Clark R."/>
            <person name="Cucher M."/>
            <person name="De Silva N."/>
            <person name="Day T.A."/>
            <person name="Deplazes P."/>
            <person name="Estrada K."/>
            <person name="Fernandez C."/>
            <person name="Holland P.W."/>
            <person name="Hou J."/>
            <person name="Hu S."/>
            <person name="Huckvale T."/>
            <person name="Hung S.S."/>
            <person name="Kamenetzky L."/>
            <person name="Keane J.A."/>
            <person name="Kiss F."/>
            <person name="Koziol U."/>
            <person name="Lambert O."/>
            <person name="Liu K."/>
            <person name="Luo X."/>
            <person name="Luo Y."/>
            <person name="Macchiaroli N."/>
            <person name="Nichol S."/>
            <person name="Paps J."/>
            <person name="Parkinson J."/>
            <person name="Pouchkina-Stantcheva N."/>
            <person name="Riddiford N."/>
            <person name="Rosenzvit M."/>
            <person name="Salinas G."/>
            <person name="Wasmuth J.D."/>
            <person name="Zamanian M."/>
            <person name="Zheng Y."/>
            <person name="Cai X."/>
            <person name="Soberon X."/>
            <person name="Olson P.D."/>
            <person name="Laclette J.P."/>
            <person name="Brehm K."/>
            <person name="Berriman M."/>
            <person name="Garciarrubio A."/>
            <person name="Bobes R.J."/>
            <person name="Fragoso G."/>
            <person name="Sanchez-Flores A."/>
            <person name="Estrada K."/>
            <person name="Cevallos M.A."/>
            <person name="Morett E."/>
            <person name="Gonzalez V."/>
            <person name="Portillo T."/>
            <person name="Ochoa-Leyva A."/>
            <person name="Jose M.V."/>
            <person name="Sciutto E."/>
            <person name="Landa A."/>
            <person name="Jimenez L."/>
            <person name="Valdes V."/>
            <person name="Carrero J.C."/>
            <person name="Larralde C."/>
            <person name="Morales-Montor J."/>
            <person name="Limon-Lason J."/>
            <person name="Soberon X."/>
            <person name="Laclette J.P."/>
        </authorList>
    </citation>
    <scope>NUCLEOTIDE SEQUENCE [LARGE SCALE GENOMIC DNA]</scope>
</reference>
<gene>
    <name evidence="10" type="ORF">EgrG_001064000</name>
</gene>
<evidence type="ECO:0000256" key="4">
    <source>
        <dbReference type="ARBA" id="ARBA00023186"/>
    </source>
</evidence>
<dbReference type="PANTHER" id="PTHR46749:SF1">
    <property type="entry name" value="COMPLEX III ASSEMBLY FACTOR LYRM7"/>
    <property type="match status" value="1"/>
</dbReference>
<dbReference type="InterPro" id="IPR045298">
    <property type="entry name" value="Complex1_LYR_LYRM7"/>
</dbReference>
<dbReference type="InterPro" id="IPR050435">
    <property type="entry name" value="MZM1/LYRM7"/>
</dbReference>
<evidence type="ECO:0000256" key="6">
    <source>
        <dbReference type="ARBA" id="ARBA00025809"/>
    </source>
</evidence>
<dbReference type="EMBL" id="LK028577">
    <property type="protein sequence ID" value="CDS17861.1"/>
    <property type="molecule type" value="Genomic_DNA"/>
</dbReference>
<dbReference type="WBParaSite" id="EgrG_001064000">
    <property type="protein sequence ID" value="EgrG_001064000"/>
    <property type="gene ID" value="EgrG_001064000"/>
</dbReference>
<evidence type="ECO:0000256" key="3">
    <source>
        <dbReference type="ARBA" id="ARBA00023128"/>
    </source>
</evidence>